<sequence length="204" mass="21625">MDGVLQVERHTAIEDVVAVVTGTAFVAFGVLFLQAAGLATGGIVGLSLVVEYLTGIPFGVLFIVLNIPFYFLAWVRLGKVFTLSSIFAATSVSFVNKMLGLGVTISVLSPLLSGVIAGFLMGVGMLMLFRHRASLGGFNILAVYLQEKGVISAGKAQMMLDACILLVLALFVGVDSLLPSALSVVVLNLVLVMNHKNGRYQVQY</sequence>
<dbReference type="InterPro" id="IPR003740">
    <property type="entry name" value="YitT"/>
</dbReference>
<evidence type="ECO:0000313" key="7">
    <source>
        <dbReference type="EMBL" id="CAG35733.1"/>
    </source>
</evidence>
<keyword evidence="4 6" id="KW-1133">Transmembrane helix</keyword>
<protein>
    <submittedName>
        <fullName evidence="7">Conserved hypothetical membrane protein</fullName>
    </submittedName>
</protein>
<keyword evidence="5 6" id="KW-0472">Membrane</keyword>
<dbReference type="GO" id="GO:0005886">
    <property type="term" value="C:plasma membrane"/>
    <property type="evidence" value="ECO:0007669"/>
    <property type="project" value="UniProtKB-SubCell"/>
</dbReference>
<dbReference type="eggNOG" id="COG1284">
    <property type="taxonomic scope" value="Bacteria"/>
</dbReference>
<evidence type="ECO:0000256" key="1">
    <source>
        <dbReference type="ARBA" id="ARBA00004651"/>
    </source>
</evidence>
<dbReference type="OrthoDB" id="5401948at2"/>
<keyword evidence="8" id="KW-1185">Reference proteome</keyword>
<dbReference type="KEGG" id="dps:DP1004"/>
<evidence type="ECO:0000313" key="8">
    <source>
        <dbReference type="Proteomes" id="UP000000602"/>
    </source>
</evidence>
<dbReference type="EMBL" id="CR522870">
    <property type="protein sequence ID" value="CAG35733.1"/>
    <property type="molecule type" value="Genomic_DNA"/>
</dbReference>
<evidence type="ECO:0000256" key="4">
    <source>
        <dbReference type="ARBA" id="ARBA00022989"/>
    </source>
</evidence>
<dbReference type="AlphaFoldDB" id="Q6APJ1"/>
<evidence type="ECO:0000256" key="3">
    <source>
        <dbReference type="ARBA" id="ARBA00022692"/>
    </source>
</evidence>
<keyword evidence="3 6" id="KW-0812">Transmembrane</keyword>
<evidence type="ECO:0000256" key="6">
    <source>
        <dbReference type="SAM" id="Phobius"/>
    </source>
</evidence>
<organism evidence="7 8">
    <name type="scientific">Desulfotalea psychrophila (strain LSv54 / DSM 12343)</name>
    <dbReference type="NCBI Taxonomy" id="177439"/>
    <lineage>
        <taxon>Bacteria</taxon>
        <taxon>Pseudomonadati</taxon>
        <taxon>Thermodesulfobacteriota</taxon>
        <taxon>Desulfobulbia</taxon>
        <taxon>Desulfobulbales</taxon>
        <taxon>Desulfocapsaceae</taxon>
        <taxon>Desulfotalea</taxon>
    </lineage>
</organism>
<proteinExistence type="predicted"/>
<reference evidence="8" key="1">
    <citation type="journal article" date="2004" name="Environ. Microbiol.">
        <title>The genome of Desulfotalea psychrophila, a sulfate-reducing bacterium from permanently cold Arctic sediments.</title>
        <authorList>
            <person name="Rabus R."/>
            <person name="Ruepp A."/>
            <person name="Frickey T."/>
            <person name="Rattei T."/>
            <person name="Fartmann B."/>
            <person name="Stark M."/>
            <person name="Bauer M."/>
            <person name="Zibat A."/>
            <person name="Lombardot T."/>
            <person name="Becker I."/>
            <person name="Amann J."/>
            <person name="Gellner K."/>
            <person name="Teeling H."/>
            <person name="Leuschner W.D."/>
            <person name="Gloeckner F.-O."/>
            <person name="Lupas A.N."/>
            <person name="Amann R."/>
            <person name="Klenk H.-P."/>
        </authorList>
    </citation>
    <scope>NUCLEOTIDE SEQUENCE [LARGE SCALE GENOMIC DNA]</scope>
    <source>
        <strain evidence="8">DSM 12343 / LSv54</strain>
    </source>
</reference>
<feature type="transmembrane region" description="Helical" evidence="6">
    <location>
        <begin position="80"/>
        <end position="99"/>
    </location>
</feature>
<feature type="transmembrane region" description="Helical" evidence="6">
    <location>
        <begin position="52"/>
        <end position="73"/>
    </location>
</feature>
<dbReference type="PANTHER" id="PTHR33545:SF5">
    <property type="entry name" value="UPF0750 MEMBRANE PROTEIN YITT"/>
    <property type="match status" value="1"/>
</dbReference>
<dbReference type="RefSeq" id="WP_011188247.1">
    <property type="nucleotide sequence ID" value="NC_006138.1"/>
</dbReference>
<dbReference type="HOGENOM" id="CLU_063199_3_0_7"/>
<feature type="transmembrane region" description="Helical" evidence="6">
    <location>
        <begin position="12"/>
        <end position="32"/>
    </location>
</feature>
<evidence type="ECO:0000256" key="5">
    <source>
        <dbReference type="ARBA" id="ARBA00023136"/>
    </source>
</evidence>
<accession>Q6APJ1</accession>
<feature type="transmembrane region" description="Helical" evidence="6">
    <location>
        <begin position="111"/>
        <end position="129"/>
    </location>
</feature>
<evidence type="ECO:0000256" key="2">
    <source>
        <dbReference type="ARBA" id="ARBA00022475"/>
    </source>
</evidence>
<name>Q6APJ1_DESPS</name>
<dbReference type="PANTHER" id="PTHR33545">
    <property type="entry name" value="UPF0750 MEMBRANE PROTEIN YITT-RELATED"/>
    <property type="match status" value="1"/>
</dbReference>
<keyword evidence="2" id="KW-1003">Cell membrane</keyword>
<gene>
    <name evidence="7" type="ordered locus">DP1004</name>
</gene>
<dbReference type="Pfam" id="PF02588">
    <property type="entry name" value="YitT_membrane"/>
    <property type="match status" value="1"/>
</dbReference>
<dbReference type="InterPro" id="IPR051461">
    <property type="entry name" value="UPF0750_membrane"/>
</dbReference>
<comment type="subcellular location">
    <subcellularLocation>
        <location evidence="1">Cell membrane</location>
        <topology evidence="1">Multi-pass membrane protein</topology>
    </subcellularLocation>
</comment>
<dbReference type="Proteomes" id="UP000000602">
    <property type="component" value="Chromosome"/>
</dbReference>
<dbReference type="STRING" id="177439.DP1004"/>